<name>A0A7I8IKM2_SPIIN</name>
<sequence length="1319" mass="147318">MASYLAQFRTIKSICNRLVVAVEDVSDLWPLVKDAFEERTPFKKAYLNNKTHSPINVENLPVEFILTTDARLRSRFPQEQSVWWFREPYATVVLVTCEDFDEFKTILKPRLKLIVQNDEKEWIIVFISKAHPSNDQASKLAKKIYAKLEVDFNAKKREGEGNRLFSLFAWNRRNFWEDLEAKIVESIRSTLDRRIQFYEEEIRKLSEQRFMPVWNFCNFFILKESLAFMFEMAHLHEDSLREYDELELCYLETVNTPTMKKREFGGSEKGDDQAALLNPDYKPLTQIVQDDSFREFEFRQYLFACQCKLLFKLGRPVEVATRGHSFIISFSKTLTLHEHVLPFCLKEVWIVSACLALIDSTTSKYDGGTVAADADKEFYRLIGDLYSLSRVKVKLCFLGQSPHLGPQSQGTSSELPTKEKRILQAIPDVKFLGIQRKPLPLEPSSLLREANRRRASRSAGNVSELLEGCLIQSDGSGFDGLSRSSPSGKINMGAMPRAYSSPVNYESSLPLDHPMMLLDIHVATKDALHQTISDLDLWKSLSSVEEFEAKYFELTKGAADNYHRSWWKRHGVVLDGEIAAISFRRGNIDLAAKSYEKVCALYSGEGWHDLLAEVLPNLAECQKILNHQAGYLSSCIRLLSLDGSLFLNKERQAFQTEVLRLAHSSMKEPLPLDVSSLITFSGNPGPPLQLCDGDPGILSVALWSGFPDDITLESLSLTLIPTFNADEAIKAIKCSSCTALKPGKNIITLELPPQKPGSYVLGVLTGQIGNLLFRSHSFSKVGPPDSDDFMNYEKPTRPVLKVFKPRQLVDISAAISSALLMNEPQWVGLVIRPLDYPLRGAILHIDTGPELVVEDSQMIEIESYEKAREGALHVETEDPNGNGTDGRIAIPDWASNLTSIIWLPVHAVSNELARGTSAVYPQRHSVVDGMRTIALKLDFGVALNQTFERTIAVHFTDPFRICTRVADKCNDDGLLLQVVIHSQVKACLKIDDAWLELEAGILLVGKGDGRPISTSFPLVLAPSSRAGCESEALQVDGILNIRYRISGNRSLGAHAPVPGPSSEGSERELLFRSALALQRPVLDPSLAIGFFSFPSDCVRVGQLICMKWRVARLKDLEDPSVSGPDGVLYEVDANPENWMIAGRKRGHVALSTTQVRFRSTTVITVNCMPLASGHVHPPQLALPGVQAANISYDPPGPHLVRVLPPRSAPRTASRLRRCTLVIAAFVLISFYFPISSGQQLDCGRFDCRASIWCMPSSFCAPACPFLFFFAATRSNGVRCSKRLEARRTPRRRRLLAGMVSASLEKAVLWAGPSIQPVLA</sequence>
<reference evidence="6 7" key="1">
    <citation type="submission" date="2019-12" db="EMBL/GenBank/DDBJ databases">
        <authorList>
            <person name="Scholz U."/>
            <person name="Mascher M."/>
            <person name="Fiebig A."/>
        </authorList>
    </citation>
    <scope>NUCLEOTIDE SEQUENCE</scope>
</reference>
<dbReference type="InterPro" id="IPR045126">
    <property type="entry name" value="TRAPPC10/Trs130"/>
</dbReference>
<dbReference type="InterPro" id="IPR056913">
    <property type="entry name" value="TRAPPC10/Trs130_N"/>
</dbReference>
<evidence type="ECO:0000313" key="6">
    <source>
        <dbReference type="EMBL" id="CAA2618712.1"/>
    </source>
</evidence>
<dbReference type="GO" id="GO:0006891">
    <property type="term" value="P:intra-Golgi vesicle-mediated transport"/>
    <property type="evidence" value="ECO:0007669"/>
    <property type="project" value="TreeGrafter"/>
</dbReference>
<evidence type="ECO:0000259" key="4">
    <source>
        <dbReference type="Pfam" id="PF12584"/>
    </source>
</evidence>
<dbReference type="PANTHER" id="PTHR13251">
    <property type="entry name" value="EPILEPSY HOLOPROSENCEPHALY CANDIDATE 1/TMEM1"/>
    <property type="match status" value="1"/>
</dbReference>
<dbReference type="GO" id="GO:1990071">
    <property type="term" value="C:TRAPPII protein complex"/>
    <property type="evidence" value="ECO:0007669"/>
    <property type="project" value="InterPro"/>
</dbReference>
<dbReference type="PANTHER" id="PTHR13251:SF3">
    <property type="entry name" value="TRAFFICKING PROTEIN PARTICLE COMPLEX SUBUNIT 10"/>
    <property type="match status" value="1"/>
</dbReference>
<dbReference type="EMBL" id="LR743591">
    <property type="protein sequence ID" value="CAA2618712.1"/>
    <property type="molecule type" value="Genomic_DNA"/>
</dbReference>
<comment type="subcellular location">
    <subcellularLocation>
        <location evidence="1">Golgi apparatus</location>
    </subcellularLocation>
</comment>
<keyword evidence="2" id="KW-0813">Transport</keyword>
<gene>
    <name evidence="6" type="ORF">SI7747_04004879</name>
</gene>
<dbReference type="Pfam" id="PF12584">
    <property type="entry name" value="TRAPPC10"/>
    <property type="match status" value="1"/>
</dbReference>
<dbReference type="EMBL" id="CACRZD030000004">
    <property type="protein sequence ID" value="CAA6658433.1"/>
    <property type="molecule type" value="Genomic_DNA"/>
</dbReference>
<dbReference type="Pfam" id="PF23036">
    <property type="entry name" value="TRAPPC10_1st"/>
    <property type="match status" value="1"/>
</dbReference>
<protein>
    <submittedName>
        <fullName evidence="6">Uncharacterized protein</fullName>
    </submittedName>
</protein>
<dbReference type="GO" id="GO:0034498">
    <property type="term" value="P:early endosome to Golgi transport"/>
    <property type="evidence" value="ECO:0007669"/>
    <property type="project" value="TreeGrafter"/>
</dbReference>
<dbReference type="GO" id="GO:0005829">
    <property type="term" value="C:cytosol"/>
    <property type="evidence" value="ECO:0007669"/>
    <property type="project" value="GOC"/>
</dbReference>
<keyword evidence="7" id="KW-1185">Reference proteome</keyword>
<feature type="domain" description="TRAPPC10/Trs130 N-terminal" evidence="5">
    <location>
        <begin position="17"/>
        <end position="320"/>
    </location>
</feature>
<evidence type="ECO:0000313" key="7">
    <source>
        <dbReference type="Proteomes" id="UP001189122"/>
    </source>
</evidence>
<evidence type="ECO:0000256" key="3">
    <source>
        <dbReference type="ARBA" id="ARBA00023034"/>
    </source>
</evidence>
<feature type="domain" description="TRAPPC10/Trs130 C-terminal" evidence="4">
    <location>
        <begin position="1096"/>
        <end position="1181"/>
    </location>
</feature>
<keyword evidence="3" id="KW-0333">Golgi apparatus</keyword>
<evidence type="ECO:0000259" key="5">
    <source>
        <dbReference type="Pfam" id="PF23036"/>
    </source>
</evidence>
<proteinExistence type="predicted"/>
<accession>A0A7I8IKM2</accession>
<evidence type="ECO:0000256" key="1">
    <source>
        <dbReference type="ARBA" id="ARBA00004555"/>
    </source>
</evidence>
<organism evidence="6">
    <name type="scientific">Spirodela intermedia</name>
    <name type="common">Intermediate duckweed</name>
    <dbReference type="NCBI Taxonomy" id="51605"/>
    <lineage>
        <taxon>Eukaryota</taxon>
        <taxon>Viridiplantae</taxon>
        <taxon>Streptophyta</taxon>
        <taxon>Embryophyta</taxon>
        <taxon>Tracheophyta</taxon>
        <taxon>Spermatophyta</taxon>
        <taxon>Magnoliopsida</taxon>
        <taxon>Liliopsida</taxon>
        <taxon>Araceae</taxon>
        <taxon>Lemnoideae</taxon>
        <taxon>Spirodela</taxon>
    </lineage>
</organism>
<evidence type="ECO:0000256" key="2">
    <source>
        <dbReference type="ARBA" id="ARBA00022448"/>
    </source>
</evidence>
<dbReference type="InterPro" id="IPR022233">
    <property type="entry name" value="TRAPPC10/Trs130_C"/>
</dbReference>
<dbReference type="Proteomes" id="UP001189122">
    <property type="component" value="Unassembled WGS sequence"/>
</dbReference>